<dbReference type="InterPro" id="IPR038665">
    <property type="entry name" value="Voltage-dep_anion_channel_sf"/>
</dbReference>
<name>A0ABN6X443_9MICO</name>
<dbReference type="PANTHER" id="PTHR31686:SF1">
    <property type="entry name" value="SULFITE EFFLUX PUMP SSU1"/>
    <property type="match status" value="1"/>
</dbReference>
<keyword evidence="3" id="KW-0813">Transport</keyword>
<evidence type="ECO:0000256" key="5">
    <source>
        <dbReference type="ARBA" id="ARBA00022692"/>
    </source>
</evidence>
<dbReference type="EMBL" id="AP027728">
    <property type="protein sequence ID" value="BDZ38888.1"/>
    <property type="molecule type" value="Genomic_DNA"/>
</dbReference>
<accession>A0ABN6X443</accession>
<feature type="transmembrane region" description="Helical" evidence="8">
    <location>
        <begin position="19"/>
        <end position="40"/>
    </location>
</feature>
<feature type="transmembrane region" description="Helical" evidence="8">
    <location>
        <begin position="153"/>
        <end position="170"/>
    </location>
</feature>
<evidence type="ECO:0000313" key="10">
    <source>
        <dbReference type="Proteomes" id="UP001321543"/>
    </source>
</evidence>
<evidence type="ECO:0000256" key="2">
    <source>
        <dbReference type="ARBA" id="ARBA00008566"/>
    </source>
</evidence>
<dbReference type="Gene3D" id="1.50.10.150">
    <property type="entry name" value="Voltage-dependent anion channel"/>
    <property type="match status" value="1"/>
</dbReference>
<evidence type="ECO:0000256" key="4">
    <source>
        <dbReference type="ARBA" id="ARBA00022475"/>
    </source>
</evidence>
<dbReference type="RefSeq" id="WP_286302769.1">
    <property type="nucleotide sequence ID" value="NZ_AP027728.1"/>
</dbReference>
<keyword evidence="4" id="KW-1003">Cell membrane</keyword>
<dbReference type="InterPro" id="IPR051629">
    <property type="entry name" value="Sulfite_efflux_TDT"/>
</dbReference>
<evidence type="ECO:0000313" key="9">
    <source>
        <dbReference type="EMBL" id="BDZ38888.1"/>
    </source>
</evidence>
<comment type="similarity">
    <text evidence="2">Belongs to the tellurite-resistance/dicarboxylate transporter (TDT) family.</text>
</comment>
<proteinExistence type="inferred from homology"/>
<comment type="subcellular location">
    <subcellularLocation>
        <location evidence="1">Cell membrane</location>
        <topology evidence="1">Multi-pass membrane protein</topology>
    </subcellularLocation>
</comment>
<feature type="transmembrane region" description="Helical" evidence="8">
    <location>
        <begin position="254"/>
        <end position="274"/>
    </location>
</feature>
<feature type="transmembrane region" description="Helical" evidence="8">
    <location>
        <begin position="294"/>
        <end position="312"/>
    </location>
</feature>
<keyword evidence="7 8" id="KW-0472">Membrane</keyword>
<dbReference type="InterPro" id="IPR004695">
    <property type="entry name" value="SLAC1/Mae1/Ssu1/TehA"/>
</dbReference>
<protein>
    <submittedName>
        <fullName evidence="9">Tellurite resistance protein permease</fullName>
    </submittedName>
</protein>
<reference evidence="10" key="1">
    <citation type="journal article" date="2019" name="Int. J. Syst. Evol. Microbiol.">
        <title>The Global Catalogue of Microorganisms (GCM) 10K type strain sequencing project: providing services to taxonomists for standard genome sequencing and annotation.</title>
        <authorList>
            <consortium name="The Broad Institute Genomics Platform"/>
            <consortium name="The Broad Institute Genome Sequencing Center for Infectious Disease"/>
            <person name="Wu L."/>
            <person name="Ma J."/>
        </authorList>
    </citation>
    <scope>NUCLEOTIDE SEQUENCE [LARGE SCALE GENOMIC DNA]</scope>
    <source>
        <strain evidence="10">NBRC 106310</strain>
    </source>
</reference>
<evidence type="ECO:0000256" key="8">
    <source>
        <dbReference type="SAM" id="Phobius"/>
    </source>
</evidence>
<feature type="transmembrane region" description="Helical" evidence="8">
    <location>
        <begin position="221"/>
        <end position="242"/>
    </location>
</feature>
<keyword evidence="5 8" id="KW-0812">Transmembrane</keyword>
<evidence type="ECO:0000256" key="7">
    <source>
        <dbReference type="ARBA" id="ARBA00023136"/>
    </source>
</evidence>
<feature type="transmembrane region" description="Helical" evidence="8">
    <location>
        <begin position="89"/>
        <end position="106"/>
    </location>
</feature>
<organism evidence="9 10">
    <name type="scientific">Microbacterium suwonense</name>
    <dbReference type="NCBI Taxonomy" id="683047"/>
    <lineage>
        <taxon>Bacteria</taxon>
        <taxon>Bacillati</taxon>
        <taxon>Actinomycetota</taxon>
        <taxon>Actinomycetes</taxon>
        <taxon>Micrococcales</taxon>
        <taxon>Microbacteriaceae</taxon>
        <taxon>Microbacterium</taxon>
    </lineage>
</organism>
<feature type="transmembrane region" description="Helical" evidence="8">
    <location>
        <begin position="113"/>
        <end position="133"/>
    </location>
</feature>
<feature type="transmembrane region" description="Helical" evidence="8">
    <location>
        <begin position="319"/>
        <end position="344"/>
    </location>
</feature>
<dbReference type="Proteomes" id="UP001321543">
    <property type="component" value="Chromosome"/>
</dbReference>
<dbReference type="CDD" id="cd09319">
    <property type="entry name" value="TDT_like_1"/>
    <property type="match status" value="1"/>
</dbReference>
<evidence type="ECO:0000256" key="6">
    <source>
        <dbReference type="ARBA" id="ARBA00022989"/>
    </source>
</evidence>
<evidence type="ECO:0000256" key="3">
    <source>
        <dbReference type="ARBA" id="ARBA00022448"/>
    </source>
</evidence>
<evidence type="ECO:0000256" key="1">
    <source>
        <dbReference type="ARBA" id="ARBA00004651"/>
    </source>
</evidence>
<feature type="transmembrane region" description="Helical" evidence="8">
    <location>
        <begin position="182"/>
        <end position="209"/>
    </location>
</feature>
<sequence>MSTAAEAGIASSSPVRDSIAHLAPGYFAAVMGTGIVSIGLHAADIHALSAVLMWITAALYLGLWVLYLWRAIAHWPRVVADLRDPEVAFAYFTVVAATDVLGVRLAQDGMHAVAGPLFLFAALIWFVFGYVLPWQVLMTRDGKTILGQANGTWFIWAVASQSLAIGMTQLRPQVDAEFAPWVGLLAVLAWSVGVILYAAMAMLVLLRVVHFGVTPQQFDPAYWVAMGALAIAVVAGAGIVQMERTPLVDAVRPLIAATVVVFWVFCLWLIPLLVGAGVWRHALHRVPLRYVPTLWSMVFPMGMFAVASLSLGEADALPAAGAVGQVALTVAFVVWAAVFCWMLVRLLNVLWSSVRAPAPSAAA</sequence>
<feature type="transmembrane region" description="Helical" evidence="8">
    <location>
        <begin position="47"/>
        <end position="69"/>
    </location>
</feature>
<dbReference type="Pfam" id="PF03595">
    <property type="entry name" value="SLAC1"/>
    <property type="match status" value="1"/>
</dbReference>
<keyword evidence="6 8" id="KW-1133">Transmembrane helix</keyword>
<gene>
    <name evidence="9" type="ORF">GCM10025863_15020</name>
</gene>
<dbReference type="PANTHER" id="PTHR31686">
    <property type="match status" value="1"/>
</dbReference>
<keyword evidence="10" id="KW-1185">Reference proteome</keyword>